<evidence type="ECO:0000313" key="7">
    <source>
        <dbReference type="EMBL" id="PSR34874.1"/>
    </source>
</evidence>
<keyword evidence="3" id="KW-0456">Lyase</keyword>
<dbReference type="PANTHER" id="PTHR43459:SF1">
    <property type="entry name" value="EG:BACN32G11.4 PROTEIN"/>
    <property type="match status" value="1"/>
</dbReference>
<gene>
    <name evidence="7" type="ORF">C7B46_02880</name>
</gene>
<dbReference type="FunFam" id="1.10.12.10:FF:000001">
    <property type="entry name" value="Probable enoyl-CoA hydratase, mitochondrial"/>
    <property type="match status" value="1"/>
</dbReference>
<comment type="caution">
    <text evidence="7">The sequence shown here is derived from an EMBL/GenBank/DDBJ whole genome shotgun (WGS) entry which is preliminary data.</text>
</comment>
<evidence type="ECO:0000256" key="5">
    <source>
        <dbReference type="ARBA" id="ARBA00067035"/>
    </source>
</evidence>
<sequence>MSEFSDIVYELTDGVATIALNRPQALNALTNQALTELAAALDLSATDPSCRVLVLTGRGRGFCAGQDLKEHQAHGGATDIGEHVARYYNPLVLKLYHFPKPTIAMVNGVAAGAGMSLALACDFRIASQAARFSQAFVKIGLVPDSGSSYFLPRLVGVARAMEMAMLGDVMDAATALQWGLVHRLVEPEMLEEETMNWARRLAEGPPLALSMIKESIHRGIDHNLSESLEWEKGLQSAAARTYDHQEGVQAFLNKRAPEFRGQ</sequence>
<dbReference type="SUPFAM" id="SSF52096">
    <property type="entry name" value="ClpP/crotonase"/>
    <property type="match status" value="1"/>
</dbReference>
<dbReference type="AlphaFoldDB" id="A0A2T2XK48"/>
<dbReference type="GO" id="GO:0018812">
    <property type="term" value="F:3-hydroxyacyl-CoA dehydratase activity"/>
    <property type="evidence" value="ECO:0007669"/>
    <property type="project" value="UniProtKB-EC"/>
</dbReference>
<organism evidence="7 8">
    <name type="scientific">Sulfobacillus benefaciens</name>
    <dbReference type="NCBI Taxonomy" id="453960"/>
    <lineage>
        <taxon>Bacteria</taxon>
        <taxon>Bacillati</taxon>
        <taxon>Bacillota</taxon>
        <taxon>Clostridia</taxon>
        <taxon>Eubacteriales</taxon>
        <taxon>Clostridiales Family XVII. Incertae Sedis</taxon>
        <taxon>Sulfobacillus</taxon>
    </lineage>
</organism>
<reference evidence="7 8" key="1">
    <citation type="journal article" date="2014" name="BMC Genomics">
        <title>Comparison of environmental and isolate Sulfobacillus genomes reveals diverse carbon, sulfur, nitrogen, and hydrogen metabolisms.</title>
        <authorList>
            <person name="Justice N.B."/>
            <person name="Norman A."/>
            <person name="Brown C.T."/>
            <person name="Singh A."/>
            <person name="Thomas B.C."/>
            <person name="Banfield J.F."/>
        </authorList>
    </citation>
    <scope>NUCLEOTIDE SEQUENCE [LARGE SCALE GENOMIC DNA]</scope>
    <source>
        <strain evidence="7">AMDSBA4</strain>
    </source>
</reference>
<dbReference type="EC" id="4.2.1.150" evidence="5"/>
<evidence type="ECO:0000256" key="4">
    <source>
        <dbReference type="ARBA" id="ARBA00050624"/>
    </source>
</evidence>
<comment type="similarity">
    <text evidence="2 6">Belongs to the enoyl-CoA hydratase/isomerase family.</text>
</comment>
<dbReference type="InterPro" id="IPR029045">
    <property type="entry name" value="ClpP/crotonase-like_dom_sf"/>
</dbReference>
<dbReference type="InterPro" id="IPR001753">
    <property type="entry name" value="Enoyl-CoA_hydra/iso"/>
</dbReference>
<dbReference type="InterPro" id="IPR014748">
    <property type="entry name" value="Enoyl-CoA_hydra_C"/>
</dbReference>
<accession>A0A2T2XK48</accession>
<evidence type="ECO:0000256" key="6">
    <source>
        <dbReference type="RuleBase" id="RU003707"/>
    </source>
</evidence>
<dbReference type="Proteomes" id="UP000242972">
    <property type="component" value="Unassembled WGS sequence"/>
</dbReference>
<dbReference type="InterPro" id="IPR018376">
    <property type="entry name" value="Enoyl-CoA_hyd/isom_CS"/>
</dbReference>
<dbReference type="PANTHER" id="PTHR43459">
    <property type="entry name" value="ENOYL-COA HYDRATASE"/>
    <property type="match status" value="1"/>
</dbReference>
<proteinExistence type="inferred from homology"/>
<name>A0A2T2XK48_9FIRM</name>
<evidence type="ECO:0000256" key="2">
    <source>
        <dbReference type="ARBA" id="ARBA00005254"/>
    </source>
</evidence>
<protein>
    <recommendedName>
        <fullName evidence="5">short-chain-enoyl-CoA hydratase</fullName>
        <ecNumber evidence="5">4.2.1.150</ecNumber>
    </recommendedName>
</protein>
<dbReference type="Gene3D" id="3.90.226.10">
    <property type="entry name" value="2-enoyl-CoA Hydratase, Chain A, domain 1"/>
    <property type="match status" value="1"/>
</dbReference>
<comment type="pathway">
    <text evidence="1">Lipid metabolism; butanoate metabolism.</text>
</comment>
<dbReference type="Pfam" id="PF00378">
    <property type="entry name" value="ECH_1"/>
    <property type="match status" value="1"/>
</dbReference>
<dbReference type="CDD" id="cd06558">
    <property type="entry name" value="crotonase-like"/>
    <property type="match status" value="1"/>
</dbReference>
<evidence type="ECO:0000313" key="8">
    <source>
        <dbReference type="Proteomes" id="UP000242972"/>
    </source>
</evidence>
<dbReference type="EMBL" id="PXYW01000005">
    <property type="protein sequence ID" value="PSR34874.1"/>
    <property type="molecule type" value="Genomic_DNA"/>
</dbReference>
<comment type="catalytic activity">
    <reaction evidence="4">
        <text>a short-chain (3S)-3-hydroxyacyl-CoA = a short-chain (2E)-enoyl-CoA + H2O</text>
        <dbReference type="Rhea" id="RHEA:52664"/>
        <dbReference type="ChEBI" id="CHEBI:15377"/>
        <dbReference type="ChEBI" id="CHEBI:87488"/>
        <dbReference type="ChEBI" id="CHEBI:136760"/>
        <dbReference type="EC" id="4.2.1.150"/>
    </reaction>
</comment>
<dbReference type="PROSITE" id="PS00166">
    <property type="entry name" value="ENOYL_COA_HYDRATASE"/>
    <property type="match status" value="1"/>
</dbReference>
<evidence type="ECO:0000256" key="1">
    <source>
        <dbReference type="ARBA" id="ARBA00005086"/>
    </source>
</evidence>
<dbReference type="Gene3D" id="1.10.12.10">
    <property type="entry name" value="Lyase 2-enoyl-coa Hydratase, Chain A, domain 2"/>
    <property type="match status" value="1"/>
</dbReference>
<evidence type="ECO:0000256" key="3">
    <source>
        <dbReference type="ARBA" id="ARBA00023239"/>
    </source>
</evidence>